<evidence type="ECO:0000256" key="1">
    <source>
        <dbReference type="SAM" id="MobiDB-lite"/>
    </source>
</evidence>
<name>A0A9P5GVD6_9HYPO</name>
<feature type="compositionally biased region" description="Pro residues" evidence="1">
    <location>
        <begin position="89"/>
        <end position="101"/>
    </location>
</feature>
<protein>
    <submittedName>
        <fullName evidence="2">Uncharacterized protein</fullName>
    </submittedName>
</protein>
<gene>
    <name evidence="2" type="ORF">G7Z17_g11732</name>
</gene>
<proteinExistence type="predicted"/>
<organism evidence="2 3">
    <name type="scientific">Cylindrodendrum hubeiense</name>
    <dbReference type="NCBI Taxonomy" id="595255"/>
    <lineage>
        <taxon>Eukaryota</taxon>
        <taxon>Fungi</taxon>
        <taxon>Dikarya</taxon>
        <taxon>Ascomycota</taxon>
        <taxon>Pezizomycotina</taxon>
        <taxon>Sordariomycetes</taxon>
        <taxon>Hypocreomycetidae</taxon>
        <taxon>Hypocreales</taxon>
        <taxon>Nectriaceae</taxon>
        <taxon>Cylindrodendrum</taxon>
    </lineage>
</organism>
<feature type="region of interest" description="Disordered" evidence="1">
    <location>
        <begin position="63"/>
        <end position="116"/>
    </location>
</feature>
<comment type="caution">
    <text evidence="2">The sequence shown here is derived from an EMBL/GenBank/DDBJ whole genome shotgun (WGS) entry which is preliminary data.</text>
</comment>
<dbReference type="EMBL" id="JAANBB010000465">
    <property type="protein sequence ID" value="KAF7542261.1"/>
    <property type="molecule type" value="Genomic_DNA"/>
</dbReference>
<feature type="compositionally biased region" description="Polar residues" evidence="1">
    <location>
        <begin position="70"/>
        <end position="80"/>
    </location>
</feature>
<dbReference type="AlphaFoldDB" id="A0A9P5GVD6"/>
<accession>A0A9P5GVD6</accession>
<evidence type="ECO:0000313" key="2">
    <source>
        <dbReference type="EMBL" id="KAF7542261.1"/>
    </source>
</evidence>
<reference evidence="2" key="1">
    <citation type="submission" date="2020-03" db="EMBL/GenBank/DDBJ databases">
        <title>Draft Genome Sequence of Cylindrodendrum hubeiense.</title>
        <authorList>
            <person name="Buettner E."/>
            <person name="Kellner H."/>
        </authorList>
    </citation>
    <scope>NUCLEOTIDE SEQUENCE</scope>
    <source>
        <strain evidence="2">IHI 201604</strain>
    </source>
</reference>
<evidence type="ECO:0000313" key="3">
    <source>
        <dbReference type="Proteomes" id="UP000722485"/>
    </source>
</evidence>
<dbReference type="Proteomes" id="UP000722485">
    <property type="component" value="Unassembled WGS sequence"/>
</dbReference>
<keyword evidence="3" id="KW-1185">Reference proteome</keyword>
<sequence length="116" mass="12612">MHWEVARRDRLQGPTGEFQDVRAVATEIMARVYSGRQRHDTNLDLDLDLDLNLDLDSDLISPASAISPRQLDSSSASAGLSPTARPRQTLPPPLPSQPPLPLAAQQSHRLPSLAAS</sequence>